<sequence length="185" mass="21408">MPRWQRLLDDGRHYFIFTLSQRREEASNSGPMVMKTKSNQLSHNPTYFYPRFRTTEFCAPEWPELPLQWHIVIVKLLDLLFQFLDFLPRGFTCLPVAVCIPPLARFDPTVVNFVPSIKRFAILLESIPSLAGFGFSVAGFDPPVGEFALQWLYLLFQCLDPLPHCLNFLPPYGCYLFICRELSNG</sequence>
<name>A0AAN8WYT6_HALRR</name>
<gene>
    <name evidence="1" type="ORF">SK128_006440</name>
</gene>
<evidence type="ECO:0000313" key="2">
    <source>
        <dbReference type="Proteomes" id="UP001381693"/>
    </source>
</evidence>
<protein>
    <submittedName>
        <fullName evidence="1">Uncharacterized protein</fullName>
    </submittedName>
</protein>
<reference evidence="1 2" key="1">
    <citation type="submission" date="2023-11" db="EMBL/GenBank/DDBJ databases">
        <title>Halocaridina rubra genome assembly.</title>
        <authorList>
            <person name="Smith C."/>
        </authorList>
    </citation>
    <scope>NUCLEOTIDE SEQUENCE [LARGE SCALE GENOMIC DNA]</scope>
    <source>
        <strain evidence="1">EP-1</strain>
        <tissue evidence="1">Whole</tissue>
    </source>
</reference>
<organism evidence="1 2">
    <name type="scientific">Halocaridina rubra</name>
    <name type="common">Hawaiian red shrimp</name>
    <dbReference type="NCBI Taxonomy" id="373956"/>
    <lineage>
        <taxon>Eukaryota</taxon>
        <taxon>Metazoa</taxon>
        <taxon>Ecdysozoa</taxon>
        <taxon>Arthropoda</taxon>
        <taxon>Crustacea</taxon>
        <taxon>Multicrustacea</taxon>
        <taxon>Malacostraca</taxon>
        <taxon>Eumalacostraca</taxon>
        <taxon>Eucarida</taxon>
        <taxon>Decapoda</taxon>
        <taxon>Pleocyemata</taxon>
        <taxon>Caridea</taxon>
        <taxon>Atyoidea</taxon>
        <taxon>Atyidae</taxon>
        <taxon>Halocaridina</taxon>
    </lineage>
</organism>
<dbReference type="AlphaFoldDB" id="A0AAN8WYT6"/>
<accession>A0AAN8WYT6</accession>
<dbReference type="Proteomes" id="UP001381693">
    <property type="component" value="Unassembled WGS sequence"/>
</dbReference>
<proteinExistence type="predicted"/>
<keyword evidence="2" id="KW-1185">Reference proteome</keyword>
<comment type="caution">
    <text evidence="1">The sequence shown here is derived from an EMBL/GenBank/DDBJ whole genome shotgun (WGS) entry which is preliminary data.</text>
</comment>
<dbReference type="EMBL" id="JAXCGZ010011448">
    <property type="protein sequence ID" value="KAK7074820.1"/>
    <property type="molecule type" value="Genomic_DNA"/>
</dbReference>
<evidence type="ECO:0000313" key="1">
    <source>
        <dbReference type="EMBL" id="KAK7074820.1"/>
    </source>
</evidence>